<name>A0A6P1CNL0_9NOCA</name>
<dbReference type="InterPro" id="IPR036736">
    <property type="entry name" value="ACP-like_sf"/>
</dbReference>
<dbReference type="Proteomes" id="UP000471166">
    <property type="component" value="Unassembled WGS sequence"/>
</dbReference>
<dbReference type="InterPro" id="IPR057326">
    <property type="entry name" value="KR_dom"/>
</dbReference>
<evidence type="ECO:0000256" key="3">
    <source>
        <dbReference type="ARBA" id="ARBA00022679"/>
    </source>
</evidence>
<evidence type="ECO:0000256" key="1">
    <source>
        <dbReference type="ARBA" id="ARBA00022450"/>
    </source>
</evidence>
<dbReference type="InterPro" id="IPR006162">
    <property type="entry name" value="Ppantetheine_attach_site"/>
</dbReference>
<dbReference type="SUPFAM" id="SSF55048">
    <property type="entry name" value="Probable ACP-binding domain of malonyl-CoA ACP transacylase"/>
    <property type="match status" value="1"/>
</dbReference>
<dbReference type="SMART" id="SM00823">
    <property type="entry name" value="PKS_PP"/>
    <property type="match status" value="1"/>
</dbReference>
<dbReference type="Pfam" id="PF08659">
    <property type="entry name" value="KR"/>
    <property type="match status" value="1"/>
</dbReference>
<comment type="caution">
    <text evidence="7">The sequence shown here is derived from an EMBL/GenBank/DDBJ whole genome shotgun (WGS) entry which is preliminary data.</text>
</comment>
<protein>
    <submittedName>
        <fullName evidence="7">Nocobactin polyketide synthase NbtC</fullName>
    </submittedName>
</protein>
<evidence type="ECO:0000313" key="8">
    <source>
        <dbReference type="Proteomes" id="UP000471166"/>
    </source>
</evidence>
<dbReference type="InterPro" id="IPR050091">
    <property type="entry name" value="PKS_NRPS_Biosynth_Enz"/>
</dbReference>
<dbReference type="Pfam" id="PF00698">
    <property type="entry name" value="Acyl_transf_1"/>
    <property type="match status" value="1"/>
</dbReference>
<dbReference type="PANTHER" id="PTHR43775:SF37">
    <property type="entry name" value="SI:DKEY-61P9.11"/>
    <property type="match status" value="1"/>
</dbReference>
<dbReference type="InterPro" id="IPR016035">
    <property type="entry name" value="Acyl_Trfase/lysoPLipase"/>
</dbReference>
<dbReference type="GO" id="GO:0071770">
    <property type="term" value="P:DIM/DIP cell wall layer assembly"/>
    <property type="evidence" value="ECO:0007669"/>
    <property type="project" value="TreeGrafter"/>
</dbReference>
<keyword evidence="2" id="KW-0597">Phosphoprotein</keyword>
<dbReference type="SMART" id="SM00822">
    <property type="entry name" value="PKS_KR"/>
    <property type="match status" value="1"/>
</dbReference>
<dbReference type="InterPro" id="IPR014043">
    <property type="entry name" value="Acyl_transferase_dom"/>
</dbReference>
<keyword evidence="4" id="KW-0511">Multifunctional enzyme</keyword>
<dbReference type="PROSITE" id="PS50075">
    <property type="entry name" value="CARRIER"/>
    <property type="match status" value="1"/>
</dbReference>
<gene>
    <name evidence="7" type="primary">nbtC</name>
    <name evidence="7" type="ORF">GV791_11935</name>
</gene>
<dbReference type="GO" id="GO:0004312">
    <property type="term" value="F:fatty acid synthase activity"/>
    <property type="evidence" value="ECO:0007669"/>
    <property type="project" value="TreeGrafter"/>
</dbReference>
<dbReference type="Gene3D" id="1.10.1200.10">
    <property type="entry name" value="ACP-like"/>
    <property type="match status" value="1"/>
</dbReference>
<keyword evidence="3" id="KW-0808">Transferase</keyword>
<dbReference type="NCBIfam" id="NF037941">
    <property type="entry name" value="PKS_NbtC"/>
    <property type="match status" value="1"/>
</dbReference>
<feature type="compositionally biased region" description="Low complexity" evidence="5">
    <location>
        <begin position="921"/>
        <end position="944"/>
    </location>
</feature>
<feature type="domain" description="Carrier" evidence="6">
    <location>
        <begin position="946"/>
        <end position="1018"/>
    </location>
</feature>
<dbReference type="CDD" id="cd05274">
    <property type="entry name" value="KR_FAS_SDR_x"/>
    <property type="match status" value="1"/>
</dbReference>
<dbReference type="InterPro" id="IPR020806">
    <property type="entry name" value="PKS_PP-bd"/>
</dbReference>
<dbReference type="Gene3D" id="3.40.366.10">
    <property type="entry name" value="Malonyl-Coenzyme A Acyl Carrier Protein, domain 2"/>
    <property type="match status" value="1"/>
</dbReference>
<dbReference type="Gene3D" id="3.30.70.3290">
    <property type="match status" value="1"/>
</dbReference>
<feature type="region of interest" description="Disordered" evidence="5">
    <location>
        <begin position="912"/>
        <end position="948"/>
    </location>
</feature>
<dbReference type="Gene3D" id="3.40.50.720">
    <property type="entry name" value="NAD(P)-binding Rossmann-like Domain"/>
    <property type="match status" value="1"/>
</dbReference>
<evidence type="ECO:0000256" key="5">
    <source>
        <dbReference type="SAM" id="MobiDB-lite"/>
    </source>
</evidence>
<dbReference type="PANTHER" id="PTHR43775">
    <property type="entry name" value="FATTY ACID SYNTHASE"/>
    <property type="match status" value="1"/>
</dbReference>
<evidence type="ECO:0000256" key="4">
    <source>
        <dbReference type="ARBA" id="ARBA00023268"/>
    </source>
</evidence>
<dbReference type="AlphaFoldDB" id="A0A6P1CNL0"/>
<dbReference type="PROSITE" id="PS00012">
    <property type="entry name" value="PHOSPHOPANTETHEINE"/>
    <property type="match status" value="1"/>
</dbReference>
<sequence length="1018" mass="107433">MSSHRLPDGTIPVLLSSDTDDSLRREAAAIGDYVDARPAITPAEVAAQLLRTRVPRRRRALAMVTDRGQLLAALRAIAAGEPHPLVVTSAASARPRKIAYVFPGQGSQRPGMGRMFYQHSPVFRAAVDECEAVFQELFGISPLAYLLDDGDAVDEVTIVQPALFMQMIGLAAIWRAVGVEPAATVGHSQGEIAAAVVSGVMSLADGVRVVTLRAQLVEELCPEGGTDGQYSMAVLGVDRDECEALIARSSAWAELSVVNSAHVLAISGEREAVVNMVQTLNDQGTFAKEIRVAYPAHTSYVSKFRSEFCDGMAGKLDRPEFLPTEIDCIGATLGGPITPDLPIGDYWFWNLRNRVRFDLAIIDAAERGVDTFIEIADHPALMIAIMENLSQVPGDREFQPIGTSRRSAEDLGEFTRNLATIAVGDLDFDWDGLRVADANVRPPLPLLDFPNTEMNSKPMWAPFAYPEPEAEPAAVPARLVEQWVRLEKRTLVPPRTLTLIDPTGRCGELADAVRAGAARQGAKIVDAPAAFDTAVVLLPQASDDSTESAVAELAAFADQSWLPDLAGVDDIWLVTTGGEAVTGEEQPDLFQAAAQAGFRCLAPEHLGVRFRHVDLAPGADAAASAKALLGAVHTAGEPELAIRAGGTYGKRLTVDEAAALDPGTPREIVIAGGTGKLGLDICERFARAGAGRITLISRSGGNADALARIAELRDLGSTEIVVRTGDVTDAESVRALAADHGAAPVDLLVHATVDYAAAAAELTPETVRAAAAAKLGALDNLLRELPLAEDGRVLLCSSLSATIGGRGHLLYAAVNRMLDAAAARLRAQGIACSSVQWGLWREVGADQADALAQISGTGLYPMDVDASIAAGFTGTAANALVVAADWGRVATLFEMFGFGPLFDQVRELEPPALPEPRHTARPTAEPVAETPAAAPQPEAAAPSPGGDTAERVRYALRSVMGMDATETIDGSTPLVALGLDSLQALDLRKRIESDLKRDVPVTAILGGASLDEVVSLLG</sequence>
<dbReference type="RefSeq" id="WP_163844399.1">
    <property type="nucleotide sequence ID" value="NZ_JAAGVB010000015.1"/>
</dbReference>
<dbReference type="GO" id="GO:0005886">
    <property type="term" value="C:plasma membrane"/>
    <property type="evidence" value="ECO:0007669"/>
    <property type="project" value="TreeGrafter"/>
</dbReference>
<dbReference type="InterPro" id="IPR009081">
    <property type="entry name" value="PP-bd_ACP"/>
</dbReference>
<keyword evidence="1" id="KW-0596">Phosphopantetheine</keyword>
<accession>A0A6P1CNL0</accession>
<organism evidence="7 8">
    <name type="scientific">Nocardia cyriacigeorgica</name>
    <dbReference type="NCBI Taxonomy" id="135487"/>
    <lineage>
        <taxon>Bacteria</taxon>
        <taxon>Bacillati</taxon>
        <taxon>Actinomycetota</taxon>
        <taxon>Actinomycetes</taxon>
        <taxon>Mycobacteriales</taxon>
        <taxon>Nocardiaceae</taxon>
        <taxon>Nocardia</taxon>
    </lineage>
</organism>
<dbReference type="InterPro" id="IPR016036">
    <property type="entry name" value="Malonyl_transacylase_ACP-bd"/>
</dbReference>
<dbReference type="GO" id="GO:0031177">
    <property type="term" value="F:phosphopantetheine binding"/>
    <property type="evidence" value="ECO:0007669"/>
    <property type="project" value="InterPro"/>
</dbReference>
<dbReference type="Pfam" id="PF00550">
    <property type="entry name" value="PP-binding"/>
    <property type="match status" value="1"/>
</dbReference>
<dbReference type="EMBL" id="JAAGVB010000015">
    <property type="protein sequence ID" value="NEW33263.1"/>
    <property type="molecule type" value="Genomic_DNA"/>
</dbReference>
<evidence type="ECO:0000313" key="7">
    <source>
        <dbReference type="EMBL" id="NEW33263.1"/>
    </source>
</evidence>
<reference evidence="7 8" key="1">
    <citation type="submission" date="2020-01" db="EMBL/GenBank/DDBJ databases">
        <title>Genetics and antimicrobial susceptibilities of Nocardia species isolated from the soil; a comparison with species isolated from humans.</title>
        <authorList>
            <person name="Carrasco G."/>
            <person name="Monzon S."/>
            <person name="Sansegundo M."/>
            <person name="Garcia E."/>
            <person name="Garrido N."/>
            <person name="Medina M.J."/>
            <person name="Villalon P."/>
            <person name="Ramirez-Arocha A.C."/>
            <person name="Jimenez P."/>
            <person name="Cuesta I."/>
            <person name="Valdezate S."/>
        </authorList>
    </citation>
    <scope>NUCLEOTIDE SEQUENCE [LARGE SCALE GENOMIC DNA]</scope>
    <source>
        <strain evidence="7 8">CNM20110626</strain>
    </source>
</reference>
<dbReference type="GO" id="GO:0006633">
    <property type="term" value="P:fatty acid biosynthetic process"/>
    <property type="evidence" value="ECO:0007669"/>
    <property type="project" value="TreeGrafter"/>
</dbReference>
<dbReference type="InterPro" id="IPR013968">
    <property type="entry name" value="PKS_KR"/>
</dbReference>
<dbReference type="SUPFAM" id="SSF47336">
    <property type="entry name" value="ACP-like"/>
    <property type="match status" value="1"/>
</dbReference>
<dbReference type="GO" id="GO:0005737">
    <property type="term" value="C:cytoplasm"/>
    <property type="evidence" value="ECO:0007669"/>
    <property type="project" value="TreeGrafter"/>
</dbReference>
<dbReference type="SUPFAM" id="SSF51735">
    <property type="entry name" value="NAD(P)-binding Rossmann-fold domains"/>
    <property type="match status" value="2"/>
</dbReference>
<proteinExistence type="predicted"/>
<dbReference type="SMART" id="SM00827">
    <property type="entry name" value="PKS_AT"/>
    <property type="match status" value="1"/>
</dbReference>
<dbReference type="InterPro" id="IPR036291">
    <property type="entry name" value="NAD(P)-bd_dom_sf"/>
</dbReference>
<dbReference type="InterPro" id="IPR001227">
    <property type="entry name" value="Ac_transferase_dom_sf"/>
</dbReference>
<evidence type="ECO:0000259" key="6">
    <source>
        <dbReference type="PROSITE" id="PS50075"/>
    </source>
</evidence>
<evidence type="ECO:0000256" key="2">
    <source>
        <dbReference type="ARBA" id="ARBA00022553"/>
    </source>
</evidence>
<dbReference type="SUPFAM" id="SSF52151">
    <property type="entry name" value="FabD/lysophospholipase-like"/>
    <property type="match status" value="1"/>
</dbReference>